<evidence type="ECO:0000256" key="6">
    <source>
        <dbReference type="ARBA" id="ARBA00022741"/>
    </source>
</evidence>
<dbReference type="PANTHER" id="PTHR43071">
    <property type="entry name" value="2-AMINO-4-HYDROXY-6-HYDROXYMETHYLDIHYDROPTERIDINE PYROPHOSPHOKINASE"/>
    <property type="match status" value="1"/>
</dbReference>
<keyword evidence="5" id="KW-0808">Transferase</keyword>
<evidence type="ECO:0000256" key="7">
    <source>
        <dbReference type="ARBA" id="ARBA00022777"/>
    </source>
</evidence>
<dbReference type="AlphaFoldDB" id="A0A127M1N0"/>
<dbReference type="STRING" id="1470434.AZF00_01910"/>
<feature type="domain" description="7,8-dihydro-6-hydroxymethylpterin-pyrophosphokinase" evidence="13">
    <location>
        <begin position="88"/>
        <end position="99"/>
    </location>
</feature>
<comment type="similarity">
    <text evidence="2">Belongs to the HPPK family.</text>
</comment>
<dbReference type="UniPathway" id="UPA00077">
    <property type="reaction ID" value="UER00155"/>
</dbReference>
<dbReference type="GO" id="GO:0016301">
    <property type="term" value="F:kinase activity"/>
    <property type="evidence" value="ECO:0007669"/>
    <property type="project" value="UniProtKB-KW"/>
</dbReference>
<dbReference type="PROSITE" id="PS00794">
    <property type="entry name" value="HPPK"/>
    <property type="match status" value="1"/>
</dbReference>
<dbReference type="SUPFAM" id="SSF55083">
    <property type="entry name" value="6-hydroxymethyl-7,8-dihydropterin pyrophosphokinase, HPPK"/>
    <property type="match status" value="1"/>
</dbReference>
<evidence type="ECO:0000256" key="9">
    <source>
        <dbReference type="ARBA" id="ARBA00022909"/>
    </source>
</evidence>
<name>A0A127M1N0_9GAMM</name>
<dbReference type="KEGG" id="zal:AZF00_01910"/>
<keyword evidence="7 14" id="KW-0418">Kinase</keyword>
<proteinExistence type="inferred from homology"/>
<dbReference type="InterPro" id="IPR035907">
    <property type="entry name" value="Hppk_sf"/>
</dbReference>
<evidence type="ECO:0000256" key="2">
    <source>
        <dbReference type="ARBA" id="ARBA00005810"/>
    </source>
</evidence>
<evidence type="ECO:0000256" key="1">
    <source>
        <dbReference type="ARBA" id="ARBA00005051"/>
    </source>
</evidence>
<comment type="function">
    <text evidence="10">Catalyzes the transfer of pyrophosphate from adenosine triphosphate (ATP) to 6-hydroxymethyl-7,8-dihydropterin, an enzymatic step in folate biosynthesis pathway.</text>
</comment>
<evidence type="ECO:0000256" key="12">
    <source>
        <dbReference type="ARBA" id="ARBA00033413"/>
    </source>
</evidence>
<gene>
    <name evidence="14" type="ORF">AZF00_01910</name>
</gene>
<evidence type="ECO:0000313" key="15">
    <source>
        <dbReference type="Proteomes" id="UP000074119"/>
    </source>
</evidence>
<dbReference type="GO" id="GO:0046656">
    <property type="term" value="P:folic acid biosynthetic process"/>
    <property type="evidence" value="ECO:0007669"/>
    <property type="project" value="UniProtKB-KW"/>
</dbReference>
<evidence type="ECO:0000259" key="13">
    <source>
        <dbReference type="PROSITE" id="PS00794"/>
    </source>
</evidence>
<protein>
    <recommendedName>
        <fullName evidence="4">2-amino-4-hydroxy-6-hydroxymethyldihydropteridine pyrophosphokinase</fullName>
        <ecNumber evidence="3">2.7.6.3</ecNumber>
    </recommendedName>
    <alternativeName>
        <fullName evidence="11">6-hydroxymethyl-7,8-dihydropterin pyrophosphokinase</fullName>
    </alternativeName>
    <alternativeName>
        <fullName evidence="12">7,8-dihydro-6-hydroxymethylpterin-pyrophosphokinase</fullName>
    </alternativeName>
</protein>
<dbReference type="Proteomes" id="UP000074119">
    <property type="component" value="Chromosome"/>
</dbReference>
<evidence type="ECO:0000256" key="8">
    <source>
        <dbReference type="ARBA" id="ARBA00022840"/>
    </source>
</evidence>
<keyword evidence="9" id="KW-0289">Folate biosynthesis</keyword>
<evidence type="ECO:0000313" key="14">
    <source>
        <dbReference type="EMBL" id="AMO67136.1"/>
    </source>
</evidence>
<dbReference type="Pfam" id="PF01288">
    <property type="entry name" value="HPPK"/>
    <property type="match status" value="1"/>
</dbReference>
<dbReference type="GO" id="GO:0003848">
    <property type="term" value="F:2-amino-4-hydroxy-6-hydroxymethyldihydropteridine diphosphokinase activity"/>
    <property type="evidence" value="ECO:0007669"/>
    <property type="project" value="UniProtKB-EC"/>
</dbReference>
<comment type="pathway">
    <text evidence="1">Cofactor biosynthesis; tetrahydrofolate biosynthesis; 2-amino-4-hydroxy-6-hydroxymethyl-7,8-dihydropteridine diphosphate from 7,8-dihydroneopterin triphosphate: step 4/4.</text>
</comment>
<keyword evidence="6" id="KW-0547">Nucleotide-binding</keyword>
<dbReference type="CDD" id="cd00483">
    <property type="entry name" value="HPPK"/>
    <property type="match status" value="1"/>
</dbReference>
<dbReference type="Gene3D" id="3.30.70.560">
    <property type="entry name" value="7,8-Dihydro-6-hydroxymethylpterin-pyrophosphokinase HPPK"/>
    <property type="match status" value="1"/>
</dbReference>
<organism evidence="14 15">
    <name type="scientific">Zhongshania aliphaticivorans</name>
    <dbReference type="NCBI Taxonomy" id="1470434"/>
    <lineage>
        <taxon>Bacteria</taxon>
        <taxon>Pseudomonadati</taxon>
        <taxon>Pseudomonadota</taxon>
        <taxon>Gammaproteobacteria</taxon>
        <taxon>Cellvibrionales</taxon>
        <taxon>Spongiibacteraceae</taxon>
        <taxon>Zhongshania</taxon>
    </lineage>
</organism>
<dbReference type="GO" id="GO:0046654">
    <property type="term" value="P:tetrahydrofolate biosynthetic process"/>
    <property type="evidence" value="ECO:0007669"/>
    <property type="project" value="UniProtKB-UniPathway"/>
</dbReference>
<dbReference type="RefSeq" id="WP_062382873.1">
    <property type="nucleotide sequence ID" value="NZ_CP014544.1"/>
</dbReference>
<evidence type="ECO:0000256" key="4">
    <source>
        <dbReference type="ARBA" id="ARBA00016218"/>
    </source>
</evidence>
<keyword evidence="8" id="KW-0067">ATP-binding</keyword>
<accession>A0A127M1N0</accession>
<dbReference type="EMBL" id="CP014544">
    <property type="protein sequence ID" value="AMO67136.1"/>
    <property type="molecule type" value="Genomic_DNA"/>
</dbReference>
<reference evidence="14 15" key="1">
    <citation type="submission" date="2015-12" db="EMBL/GenBank/DDBJ databases">
        <authorList>
            <person name="Shamseldin A."/>
            <person name="Moawad H."/>
            <person name="Abd El-Rahim W.M."/>
            <person name="Sadowsky M.J."/>
        </authorList>
    </citation>
    <scope>NUCLEOTIDE SEQUENCE [LARGE SCALE GENOMIC DNA]</scope>
    <source>
        <strain evidence="14 15">SM2</strain>
    </source>
</reference>
<dbReference type="GO" id="GO:0005524">
    <property type="term" value="F:ATP binding"/>
    <property type="evidence" value="ECO:0007669"/>
    <property type="project" value="UniProtKB-KW"/>
</dbReference>
<evidence type="ECO:0000256" key="11">
    <source>
        <dbReference type="ARBA" id="ARBA00029766"/>
    </source>
</evidence>
<sequence>MIRCYIALGSNLGEPQKQVRSALSALAALPNSALVDCSRLYGSIAVGPGQQGDYVNAVAALDTTLTAAQLLAAMQRIEAQHQRRRAERWGPRTLDLDLLLYGDSRINTDTLCVPHPRMHQRNFVLRPLADIAPQKLLQSEFGGINSATFKDTDDLWVLNENDQSQPA</sequence>
<evidence type="ECO:0000256" key="5">
    <source>
        <dbReference type="ARBA" id="ARBA00022679"/>
    </source>
</evidence>
<evidence type="ECO:0000256" key="3">
    <source>
        <dbReference type="ARBA" id="ARBA00013253"/>
    </source>
</evidence>
<evidence type="ECO:0000256" key="10">
    <source>
        <dbReference type="ARBA" id="ARBA00029409"/>
    </source>
</evidence>
<dbReference type="EC" id="2.7.6.3" evidence="3"/>
<dbReference type="NCBIfam" id="TIGR01498">
    <property type="entry name" value="folK"/>
    <property type="match status" value="1"/>
</dbReference>
<dbReference type="PANTHER" id="PTHR43071:SF1">
    <property type="entry name" value="2-AMINO-4-HYDROXY-6-HYDROXYMETHYLDIHYDROPTERIDINE PYROPHOSPHOKINASE"/>
    <property type="match status" value="1"/>
</dbReference>
<dbReference type="InterPro" id="IPR000550">
    <property type="entry name" value="Hppk"/>
</dbReference>